<dbReference type="InterPro" id="IPR013325">
    <property type="entry name" value="RNA_pol_sigma_r2"/>
</dbReference>
<evidence type="ECO:0000259" key="1">
    <source>
        <dbReference type="Pfam" id="PF04542"/>
    </source>
</evidence>
<dbReference type="SUPFAM" id="SSF88946">
    <property type="entry name" value="Sigma2 domain of RNA polymerase sigma factors"/>
    <property type="match status" value="1"/>
</dbReference>
<evidence type="ECO:0000313" key="2">
    <source>
        <dbReference type="EMBL" id="OKS87568.1"/>
    </source>
</evidence>
<evidence type="ECO:0000313" key="3">
    <source>
        <dbReference type="Proteomes" id="UP000186720"/>
    </source>
</evidence>
<dbReference type="Pfam" id="PF04542">
    <property type="entry name" value="Sigma70_r2"/>
    <property type="match status" value="1"/>
</dbReference>
<comment type="caution">
    <text evidence="2">The sequence shown here is derived from an EMBL/GenBank/DDBJ whole genome shotgun (WGS) entry which is preliminary data.</text>
</comment>
<proteinExistence type="predicted"/>
<dbReference type="GO" id="GO:0003700">
    <property type="term" value="F:DNA-binding transcription factor activity"/>
    <property type="evidence" value="ECO:0007669"/>
    <property type="project" value="InterPro"/>
</dbReference>
<feature type="domain" description="RNA polymerase sigma-70 region 2" evidence="1">
    <location>
        <begin position="28"/>
        <end position="95"/>
    </location>
</feature>
<dbReference type="InterPro" id="IPR007627">
    <property type="entry name" value="RNA_pol_sigma70_r2"/>
</dbReference>
<dbReference type="STRING" id="1302689.RG47T_3029"/>
<organism evidence="2 3">
    <name type="scientific">Mucilaginibacter polytrichastri</name>
    <dbReference type="NCBI Taxonomy" id="1302689"/>
    <lineage>
        <taxon>Bacteria</taxon>
        <taxon>Pseudomonadati</taxon>
        <taxon>Bacteroidota</taxon>
        <taxon>Sphingobacteriia</taxon>
        <taxon>Sphingobacteriales</taxon>
        <taxon>Sphingobacteriaceae</taxon>
        <taxon>Mucilaginibacter</taxon>
    </lineage>
</organism>
<keyword evidence="3" id="KW-1185">Reference proteome</keyword>
<dbReference type="Proteomes" id="UP000186720">
    <property type="component" value="Unassembled WGS sequence"/>
</dbReference>
<dbReference type="GO" id="GO:0006352">
    <property type="term" value="P:DNA-templated transcription initiation"/>
    <property type="evidence" value="ECO:0007669"/>
    <property type="project" value="InterPro"/>
</dbReference>
<gene>
    <name evidence="2" type="ORF">RG47T_3029</name>
</gene>
<reference evidence="2 3" key="1">
    <citation type="submission" date="2016-11" db="EMBL/GenBank/DDBJ databases">
        <title>Whole Genome Sequencing of Mucilaginibacter polytrichastri RG4-7(T) isolated from the moss sample.</title>
        <authorList>
            <person name="Li Y."/>
        </authorList>
    </citation>
    <scope>NUCLEOTIDE SEQUENCE [LARGE SCALE GENOMIC DNA]</scope>
    <source>
        <strain evidence="2 3">RG4-7</strain>
    </source>
</reference>
<accession>A0A1Q6A0P6</accession>
<protein>
    <recommendedName>
        <fullName evidence="1">RNA polymerase sigma-70 region 2 domain-containing protein</fullName>
    </recommendedName>
</protein>
<dbReference type="EMBL" id="MPPL01000001">
    <property type="protein sequence ID" value="OKS87568.1"/>
    <property type="molecule type" value="Genomic_DNA"/>
</dbReference>
<name>A0A1Q6A0P6_9SPHI</name>
<dbReference type="AlphaFoldDB" id="A0A1Q6A0P6"/>
<dbReference type="Gene3D" id="1.10.1740.10">
    <property type="match status" value="1"/>
</dbReference>
<sequence length="188" mass="21419">MLLKALFMEAIMISENTKAAREQVFITLYQKAFPAVAGYISKMGGCFEEAKDIFQDALVIYYEKAASGQIAIQTNEKAYLLGISKNLWLQKYRTDKHNVPIDGFCTNAVDETETLPATEKLIHYLETAGQKCMEILKAFYYDNLPVNQLAELFGYTSTRSATVQKYKCLEKVRDAVKQKSLTYEDFLE</sequence>